<feature type="compositionally biased region" description="Basic and acidic residues" evidence="1">
    <location>
        <begin position="1"/>
        <end position="18"/>
    </location>
</feature>
<dbReference type="HOGENOM" id="CLU_043793_0_0_7"/>
<reference evidence="4" key="2">
    <citation type="submission" date="2012-03" db="EMBL/GenBank/DDBJ databases">
        <title>Genome sequence of the fruiting myxobacterium Corallococcus coralloides DSM 2259.</title>
        <authorList>
            <person name="Huntley S."/>
            <person name="Zhang Y."/>
            <person name="Treuner-Lange A."/>
            <person name="Sensen C.W."/>
            <person name="Sogaard-Andersen L."/>
        </authorList>
    </citation>
    <scope>NUCLEOTIDE SEQUENCE [LARGE SCALE GENOMIC DNA]</scope>
    <source>
        <strain evidence="4">ATCC 25202 / DSM 2259 / NBRC 100086 / M2</strain>
    </source>
</reference>
<dbReference type="STRING" id="1144275.COCOR_05612"/>
<feature type="transmembrane region" description="Helical" evidence="2">
    <location>
        <begin position="360"/>
        <end position="379"/>
    </location>
</feature>
<name>H8N0V7_CORCM</name>
<organism evidence="3 4">
    <name type="scientific">Corallococcus coralloides (strain ATCC 25202 / DSM 2259 / NBRC 100086 / M2)</name>
    <name type="common">Myxococcus coralloides</name>
    <dbReference type="NCBI Taxonomy" id="1144275"/>
    <lineage>
        <taxon>Bacteria</taxon>
        <taxon>Pseudomonadati</taxon>
        <taxon>Myxococcota</taxon>
        <taxon>Myxococcia</taxon>
        <taxon>Myxococcales</taxon>
        <taxon>Cystobacterineae</taxon>
        <taxon>Myxococcaceae</taxon>
        <taxon>Corallococcus</taxon>
    </lineage>
</organism>
<keyword evidence="2" id="KW-0472">Membrane</keyword>
<keyword evidence="2" id="KW-1133">Transmembrane helix</keyword>
<dbReference type="InParanoid" id="H8N0V7"/>
<dbReference type="eggNOG" id="COG3170">
    <property type="taxonomic scope" value="Bacteria"/>
</dbReference>
<protein>
    <submittedName>
        <fullName evidence="3">Uncharacterized protein</fullName>
    </submittedName>
</protein>
<accession>H8N0V7</accession>
<feature type="compositionally biased region" description="Low complexity" evidence="1">
    <location>
        <begin position="182"/>
        <end position="198"/>
    </location>
</feature>
<evidence type="ECO:0000313" key="4">
    <source>
        <dbReference type="Proteomes" id="UP000007587"/>
    </source>
</evidence>
<dbReference type="Proteomes" id="UP000007587">
    <property type="component" value="Chromosome"/>
</dbReference>
<dbReference type="AlphaFoldDB" id="H8N0V7"/>
<feature type="compositionally biased region" description="Basic and acidic residues" evidence="1">
    <location>
        <begin position="199"/>
        <end position="214"/>
    </location>
</feature>
<keyword evidence="2" id="KW-0812">Transmembrane</keyword>
<feature type="transmembrane region" description="Helical" evidence="2">
    <location>
        <begin position="294"/>
        <end position="314"/>
    </location>
</feature>
<feature type="region of interest" description="Disordered" evidence="1">
    <location>
        <begin position="1"/>
        <end position="29"/>
    </location>
</feature>
<feature type="compositionally biased region" description="Basic and acidic residues" evidence="1">
    <location>
        <begin position="112"/>
        <end position="134"/>
    </location>
</feature>
<evidence type="ECO:0000313" key="3">
    <source>
        <dbReference type="EMBL" id="AFE06471.1"/>
    </source>
</evidence>
<gene>
    <name evidence="3" type="ordered locus">COCOR_05612</name>
</gene>
<dbReference type="KEGG" id="ccx:COCOR_05612"/>
<proteinExistence type="predicted"/>
<keyword evidence="4" id="KW-1185">Reference proteome</keyword>
<sequence length="516" mass="56324">MTGMKGKDFKPLQEEKDVGSPSGQGASRGRNFASELWGEVRGGAEHFQSTKGHLPKGRIRQFFYGAALPFHIARVTLASPAVRATYVKVTALQTAFLLAIAAGWAFNEFKGHEQDKQEEQEEQRRDTPEARAAREQAQARIEQRAKELEAAKGDPAAMKQALTALIEEAVNAGKAGDLPPREAATAAEDAADEAAAAAEDAKEEHAKAAQEARTAEPQAGSARSADATASGTEDAEDSLGDQLAAIIRAEVEESLRDVPEANAKGPRIQKEPQKEGFNIDAPTVRNGIFFLGSWEFWALFFGSLSAVQWIVVALSRDYHTVISREASLATGVPPEDPEITPSVRLNVPWLRAKLQRRWRAFLLFVMGMPAILLLCIPLCWVPRSFTLLSGAWGFWWLLVFTAAKSDRAWMAPVTRPPWFVRVWSALPALHGWPLRNYVARLGRRAEDVAAPIAAVERQPWVFAGLALTRFVGSIPPFRCFTRPFIPVASAHLLGLDPVQPPAIKSGEAPPAHDAGD</sequence>
<evidence type="ECO:0000256" key="2">
    <source>
        <dbReference type="SAM" id="Phobius"/>
    </source>
</evidence>
<feature type="region of interest" description="Disordered" evidence="1">
    <location>
        <begin position="173"/>
        <end position="237"/>
    </location>
</feature>
<evidence type="ECO:0000256" key="1">
    <source>
        <dbReference type="SAM" id="MobiDB-lite"/>
    </source>
</evidence>
<reference evidence="3 4" key="1">
    <citation type="journal article" date="2012" name="J. Bacteriol.">
        <title>Complete Genome Sequence of the Fruiting Myxobacterium Corallococcus coralloides DSM 2259.</title>
        <authorList>
            <person name="Huntley S."/>
            <person name="Zhang Y."/>
            <person name="Treuner-Lange A."/>
            <person name="Kneip S."/>
            <person name="Sensen C.W."/>
            <person name="Sogaard-Andersen L."/>
        </authorList>
    </citation>
    <scope>NUCLEOTIDE SEQUENCE [LARGE SCALE GENOMIC DNA]</scope>
    <source>
        <strain evidence="4">ATCC 25202 / DSM 2259 / NBRC 100086 / M2</strain>
    </source>
</reference>
<dbReference type="EMBL" id="CP003389">
    <property type="protein sequence ID" value="AFE06471.1"/>
    <property type="molecule type" value="Genomic_DNA"/>
</dbReference>
<feature type="region of interest" description="Disordered" evidence="1">
    <location>
        <begin position="112"/>
        <end position="136"/>
    </location>
</feature>